<comment type="caution">
    <text evidence="1">The sequence shown here is derived from an EMBL/GenBank/DDBJ whole genome shotgun (WGS) entry which is preliminary data.</text>
</comment>
<keyword evidence="2" id="KW-1185">Reference proteome</keyword>
<proteinExistence type="predicted"/>
<evidence type="ECO:0000313" key="2">
    <source>
        <dbReference type="Proteomes" id="UP001165293"/>
    </source>
</evidence>
<sequence length="127" mass="13740">MKKSEWLGGEDRSPAVWIGPDGKGHISDLAYSMTDDAGRKVLLQQASALEAEHAELAKNAPPAVILSEGLALSVSPTPGEALVASADRLVSSLMEFVQIVRTIRDDGTSERDADVRYRSLLYKSEEE</sequence>
<accession>A0ABS8JI43</accession>
<dbReference type="EMBL" id="JAJGAK010000002">
    <property type="protein sequence ID" value="MCC8363271.1"/>
    <property type="molecule type" value="Genomic_DNA"/>
</dbReference>
<dbReference type="RefSeq" id="WP_230526912.1">
    <property type="nucleotide sequence ID" value="NZ_JAJGAK010000002.1"/>
</dbReference>
<protein>
    <submittedName>
        <fullName evidence="1">Uncharacterized protein</fullName>
    </submittedName>
</protein>
<gene>
    <name evidence="1" type="ORF">LK996_09310</name>
</gene>
<dbReference type="Proteomes" id="UP001165293">
    <property type="component" value="Unassembled WGS sequence"/>
</dbReference>
<name>A0ABS8JI43_9GAMM</name>
<organism evidence="1 2">
    <name type="scientific">Noviluteimonas lactosilytica</name>
    <dbReference type="NCBI Taxonomy" id="2888523"/>
    <lineage>
        <taxon>Bacteria</taxon>
        <taxon>Pseudomonadati</taxon>
        <taxon>Pseudomonadota</taxon>
        <taxon>Gammaproteobacteria</taxon>
        <taxon>Lysobacterales</taxon>
        <taxon>Lysobacteraceae</taxon>
        <taxon>Noviluteimonas</taxon>
    </lineage>
</organism>
<evidence type="ECO:0000313" key="1">
    <source>
        <dbReference type="EMBL" id="MCC8363271.1"/>
    </source>
</evidence>
<reference evidence="1" key="1">
    <citation type="submission" date="2021-10" db="EMBL/GenBank/DDBJ databases">
        <authorList>
            <person name="Lyu M."/>
            <person name="Wang X."/>
            <person name="Meng X."/>
            <person name="Xu K."/>
        </authorList>
    </citation>
    <scope>NUCLEOTIDE SEQUENCE</scope>
    <source>
        <strain evidence="1">A6</strain>
    </source>
</reference>